<feature type="compositionally biased region" description="Polar residues" evidence="1">
    <location>
        <begin position="62"/>
        <end position="81"/>
    </location>
</feature>
<evidence type="ECO:0000256" key="1">
    <source>
        <dbReference type="SAM" id="MobiDB-lite"/>
    </source>
</evidence>
<evidence type="ECO:0000313" key="2">
    <source>
        <dbReference type="EMBL" id="CDW82030.1"/>
    </source>
</evidence>
<gene>
    <name evidence="2" type="primary">Contig4836.g5170</name>
    <name evidence="2" type="ORF">STYLEM_11055</name>
</gene>
<feature type="region of interest" description="Disordered" evidence="1">
    <location>
        <begin position="61"/>
        <end position="81"/>
    </location>
</feature>
<organism evidence="2 3">
    <name type="scientific">Stylonychia lemnae</name>
    <name type="common">Ciliate</name>
    <dbReference type="NCBI Taxonomy" id="5949"/>
    <lineage>
        <taxon>Eukaryota</taxon>
        <taxon>Sar</taxon>
        <taxon>Alveolata</taxon>
        <taxon>Ciliophora</taxon>
        <taxon>Intramacronucleata</taxon>
        <taxon>Spirotrichea</taxon>
        <taxon>Stichotrichia</taxon>
        <taxon>Sporadotrichida</taxon>
        <taxon>Oxytrichidae</taxon>
        <taxon>Stylonychinae</taxon>
        <taxon>Stylonychia</taxon>
    </lineage>
</organism>
<reference evidence="2 3" key="1">
    <citation type="submission" date="2014-06" db="EMBL/GenBank/DDBJ databases">
        <authorList>
            <person name="Swart Estienne"/>
        </authorList>
    </citation>
    <scope>NUCLEOTIDE SEQUENCE [LARGE SCALE GENOMIC DNA]</scope>
    <source>
        <strain evidence="2 3">130c</strain>
    </source>
</reference>
<proteinExistence type="predicted"/>
<dbReference type="AlphaFoldDB" id="A0A078AIF7"/>
<protein>
    <submittedName>
        <fullName evidence="2">Uncharacterized protein</fullName>
    </submittedName>
</protein>
<evidence type="ECO:0000313" key="3">
    <source>
        <dbReference type="Proteomes" id="UP000039865"/>
    </source>
</evidence>
<keyword evidence="3" id="KW-1185">Reference proteome</keyword>
<dbReference type="InParanoid" id="A0A078AIF7"/>
<sequence length="345" mass="39389">MFIENRQFLPPGYTGHIPYRNDVVGLTHAEATKTQLQQYEMFSGTPQGKMISLNRNFHLKNGGNSLTRDTNNQSSSQADSPQYAYNNQKMMQIGNQSRNAASWVGGPKYEIRQQQIPGYQGFLPGINAENLYGKSYTKCSASSMNNKIERGFNITPEKRYMTQNQKAFAPKNFRRLKERPELANQRDYLEYTMTLNHQDNRSRTKLLDISADNVNLDQYHLTQKSRNSNYFDPSGVTMSPPKSINPRNNNFFMQKADIQVRPILIEKNLADKDEFKKLGDGFKRIFSEDSNDQGSLVLPVAGYTGHRKGSVAENMFGKSYRDATIQSKKLERIASLNKSAFVKPY</sequence>
<name>A0A078AIF7_STYLE</name>
<dbReference type="Proteomes" id="UP000039865">
    <property type="component" value="Unassembled WGS sequence"/>
</dbReference>
<dbReference type="EMBL" id="CCKQ01010507">
    <property type="protein sequence ID" value="CDW82030.1"/>
    <property type="molecule type" value="Genomic_DNA"/>
</dbReference>
<accession>A0A078AIF7</accession>